<feature type="domain" description="Nudix hydrolase" evidence="6">
    <location>
        <begin position="1"/>
        <end position="128"/>
    </location>
</feature>
<name>A0A0G1BDK3_9BACT</name>
<dbReference type="Pfam" id="PF00293">
    <property type="entry name" value="NUDIX"/>
    <property type="match status" value="1"/>
</dbReference>
<reference evidence="7 8" key="1">
    <citation type="journal article" date="2015" name="Nature">
        <title>rRNA introns, odd ribosomes, and small enigmatic genomes across a large radiation of phyla.</title>
        <authorList>
            <person name="Brown C.T."/>
            <person name="Hug L.A."/>
            <person name="Thomas B.C."/>
            <person name="Sharon I."/>
            <person name="Castelle C.J."/>
            <person name="Singh A."/>
            <person name="Wilkins M.J."/>
            <person name="Williams K.H."/>
            <person name="Banfield J.F."/>
        </authorList>
    </citation>
    <scope>NUCLEOTIDE SEQUENCE [LARGE SCALE GENOMIC DNA]</scope>
</reference>
<gene>
    <name evidence="7" type="ORF">UV42_C0033G0010</name>
</gene>
<sequence length="156" mass="17593">MIDAVLVYPIRDGKVLMIQGAQPYAPHYRKWNGPGGKLKDGQTFLECALAELFEETGLTALETEDVGLLTVFVDGCLTRRVRMYRVTQFSGIPTSNGREGALQWFSIYDIPAIPTLPADQHFLPWVLHGYFVHVDVYINDGLYSGHAIRPWDPKKL</sequence>
<dbReference type="GO" id="GO:0046872">
    <property type="term" value="F:metal ion binding"/>
    <property type="evidence" value="ECO:0007669"/>
    <property type="project" value="UniProtKB-KW"/>
</dbReference>
<accession>A0A0G1BDK3</accession>
<evidence type="ECO:0000256" key="2">
    <source>
        <dbReference type="ARBA" id="ARBA00005582"/>
    </source>
</evidence>
<evidence type="ECO:0000313" key="8">
    <source>
        <dbReference type="Proteomes" id="UP000033867"/>
    </source>
</evidence>
<keyword evidence="3" id="KW-0479">Metal-binding</keyword>
<evidence type="ECO:0000256" key="4">
    <source>
        <dbReference type="ARBA" id="ARBA00022801"/>
    </source>
</evidence>
<dbReference type="Gene3D" id="3.90.79.10">
    <property type="entry name" value="Nucleoside Triphosphate Pyrophosphohydrolase"/>
    <property type="match status" value="1"/>
</dbReference>
<dbReference type="InterPro" id="IPR015797">
    <property type="entry name" value="NUDIX_hydrolase-like_dom_sf"/>
</dbReference>
<protein>
    <submittedName>
        <fullName evidence="7">Mutator MutT protein</fullName>
    </submittedName>
</protein>
<dbReference type="InterPro" id="IPR000086">
    <property type="entry name" value="NUDIX_hydrolase_dom"/>
</dbReference>
<dbReference type="GO" id="GO:0005737">
    <property type="term" value="C:cytoplasm"/>
    <property type="evidence" value="ECO:0007669"/>
    <property type="project" value="TreeGrafter"/>
</dbReference>
<comment type="cofactor">
    <cofactor evidence="1">
        <name>Mg(2+)</name>
        <dbReference type="ChEBI" id="CHEBI:18420"/>
    </cofactor>
</comment>
<keyword evidence="5" id="KW-0460">Magnesium</keyword>
<organism evidence="7 8">
    <name type="scientific">Candidatus Magasanikbacteria bacterium GW2011_GWE2_42_7</name>
    <dbReference type="NCBI Taxonomy" id="1619052"/>
    <lineage>
        <taxon>Bacteria</taxon>
        <taxon>Candidatus Magasanikiibacteriota</taxon>
    </lineage>
</organism>
<keyword evidence="4" id="KW-0378">Hydrolase</keyword>
<evidence type="ECO:0000259" key="6">
    <source>
        <dbReference type="PROSITE" id="PS51462"/>
    </source>
</evidence>
<dbReference type="GO" id="GO:0016818">
    <property type="term" value="F:hydrolase activity, acting on acid anhydrides, in phosphorus-containing anhydrides"/>
    <property type="evidence" value="ECO:0007669"/>
    <property type="project" value="TreeGrafter"/>
</dbReference>
<dbReference type="PANTHER" id="PTHR43758">
    <property type="entry name" value="7,8-DIHYDRO-8-OXOGUANINE TRIPHOSPHATASE"/>
    <property type="match status" value="1"/>
</dbReference>
<dbReference type="SUPFAM" id="SSF55811">
    <property type="entry name" value="Nudix"/>
    <property type="match status" value="1"/>
</dbReference>
<evidence type="ECO:0000313" key="7">
    <source>
        <dbReference type="EMBL" id="KKS71254.1"/>
    </source>
</evidence>
<dbReference type="PANTHER" id="PTHR43758:SF2">
    <property type="entry name" value="OXIDIZED PURINE NUCLEOSIDE TRIPHOSPHATE HYDROLASE"/>
    <property type="match status" value="1"/>
</dbReference>
<dbReference type="EMBL" id="LCEK01000033">
    <property type="protein sequence ID" value="KKS71254.1"/>
    <property type="molecule type" value="Genomic_DNA"/>
</dbReference>
<dbReference type="AlphaFoldDB" id="A0A0G1BDK3"/>
<evidence type="ECO:0000256" key="1">
    <source>
        <dbReference type="ARBA" id="ARBA00001946"/>
    </source>
</evidence>
<evidence type="ECO:0000256" key="5">
    <source>
        <dbReference type="ARBA" id="ARBA00022842"/>
    </source>
</evidence>
<dbReference type="PROSITE" id="PS51462">
    <property type="entry name" value="NUDIX"/>
    <property type="match status" value="1"/>
</dbReference>
<comment type="similarity">
    <text evidence="2">Belongs to the Nudix hydrolase family.</text>
</comment>
<comment type="caution">
    <text evidence="7">The sequence shown here is derived from an EMBL/GenBank/DDBJ whole genome shotgun (WGS) entry which is preliminary data.</text>
</comment>
<proteinExistence type="inferred from homology"/>
<evidence type="ECO:0000256" key="3">
    <source>
        <dbReference type="ARBA" id="ARBA00022723"/>
    </source>
</evidence>
<dbReference type="Proteomes" id="UP000033867">
    <property type="component" value="Unassembled WGS sequence"/>
</dbReference>